<dbReference type="Gene3D" id="3.30.360.10">
    <property type="entry name" value="Dihydrodipicolinate Reductase, domain 2"/>
    <property type="match status" value="1"/>
</dbReference>
<dbReference type="UniPathway" id="UPA00034">
    <property type="reaction ID" value="UER00018"/>
</dbReference>
<evidence type="ECO:0000259" key="14">
    <source>
        <dbReference type="Pfam" id="PF01113"/>
    </source>
</evidence>
<dbReference type="RefSeq" id="WP_184043205.1">
    <property type="nucleotide sequence ID" value="NZ_JACIGK010000007.1"/>
</dbReference>
<evidence type="ECO:0000256" key="2">
    <source>
        <dbReference type="ARBA" id="ARBA00022490"/>
    </source>
</evidence>
<feature type="domain" description="Dihydrodipicolinate reductase N-terminal" evidence="14">
    <location>
        <begin position="3"/>
        <end position="125"/>
    </location>
</feature>
<dbReference type="AlphaFoldDB" id="A0A7W6W902"/>
<dbReference type="SUPFAM" id="SSF51735">
    <property type="entry name" value="NAD(P)-binding Rossmann-fold domains"/>
    <property type="match status" value="1"/>
</dbReference>
<proteinExistence type="inferred from homology"/>
<dbReference type="SUPFAM" id="SSF55347">
    <property type="entry name" value="Glyceraldehyde-3-phosphate dehydrogenase-like, C-terminal domain"/>
    <property type="match status" value="1"/>
</dbReference>
<keyword evidence="5 13" id="KW-0220">Diaminopimelate biosynthesis</keyword>
<feature type="binding site" evidence="13">
    <location>
        <position position="35"/>
    </location>
    <ligand>
        <name>NADP(+)</name>
        <dbReference type="ChEBI" id="CHEBI:58349"/>
    </ligand>
</feature>
<comment type="catalytic activity">
    <reaction evidence="12 13">
        <text>(S)-2,3,4,5-tetrahydrodipicolinate + NAD(+) + H2O = (2S,4S)-4-hydroxy-2,3,4,5-tetrahydrodipicolinate + NADH + H(+)</text>
        <dbReference type="Rhea" id="RHEA:35323"/>
        <dbReference type="ChEBI" id="CHEBI:15377"/>
        <dbReference type="ChEBI" id="CHEBI:15378"/>
        <dbReference type="ChEBI" id="CHEBI:16845"/>
        <dbReference type="ChEBI" id="CHEBI:57540"/>
        <dbReference type="ChEBI" id="CHEBI:57945"/>
        <dbReference type="ChEBI" id="CHEBI:67139"/>
        <dbReference type="EC" id="1.17.1.8"/>
    </reaction>
</comment>
<comment type="subunit">
    <text evidence="13">Homotetramer.</text>
</comment>
<feature type="domain" description="Dihydrodipicolinate reductase C-terminal" evidence="15">
    <location>
        <begin position="128"/>
        <end position="264"/>
    </location>
</feature>
<dbReference type="EMBL" id="JACIGK010000007">
    <property type="protein sequence ID" value="MBB4265580.1"/>
    <property type="molecule type" value="Genomic_DNA"/>
</dbReference>
<dbReference type="GO" id="GO:0050661">
    <property type="term" value="F:NADP binding"/>
    <property type="evidence" value="ECO:0007669"/>
    <property type="project" value="UniProtKB-UniRule"/>
</dbReference>
<feature type="binding site" evidence="13">
    <location>
        <begin position="98"/>
        <end position="100"/>
    </location>
    <ligand>
        <name>NAD(+)</name>
        <dbReference type="ChEBI" id="CHEBI:57540"/>
    </ligand>
</feature>
<keyword evidence="3 13" id="KW-0028">Amino-acid biosynthesis</keyword>
<dbReference type="NCBIfam" id="TIGR00036">
    <property type="entry name" value="dapB"/>
    <property type="match status" value="1"/>
</dbReference>
<evidence type="ECO:0000256" key="7">
    <source>
        <dbReference type="ARBA" id="ARBA00023027"/>
    </source>
</evidence>
<comment type="caution">
    <text evidence="13">Was originally thought to be a dihydrodipicolinate reductase (DHDPR), catalyzing the conversion of dihydrodipicolinate to tetrahydrodipicolinate. However, it was shown in E.coli that the substrate of the enzymatic reaction is not dihydrodipicolinate (DHDP) but in fact (2S,4S)-4-hydroxy-2,3,4,5-tetrahydrodipicolinic acid (HTPA), the product released by the DapA-catalyzed reaction.</text>
</comment>
<evidence type="ECO:0000256" key="5">
    <source>
        <dbReference type="ARBA" id="ARBA00022915"/>
    </source>
</evidence>
<dbReference type="Gene3D" id="3.40.50.720">
    <property type="entry name" value="NAD(P)-binding Rossmann-like Domain"/>
    <property type="match status" value="1"/>
</dbReference>
<comment type="function">
    <text evidence="13">Catalyzes the conversion of 4-hydroxy-tetrahydrodipicolinate (HTPA) to tetrahydrodipicolinate.</text>
</comment>
<comment type="catalytic activity">
    <reaction evidence="11 13">
        <text>(S)-2,3,4,5-tetrahydrodipicolinate + NADP(+) + H2O = (2S,4S)-4-hydroxy-2,3,4,5-tetrahydrodipicolinate + NADPH + H(+)</text>
        <dbReference type="Rhea" id="RHEA:35331"/>
        <dbReference type="ChEBI" id="CHEBI:15377"/>
        <dbReference type="ChEBI" id="CHEBI:15378"/>
        <dbReference type="ChEBI" id="CHEBI:16845"/>
        <dbReference type="ChEBI" id="CHEBI:57783"/>
        <dbReference type="ChEBI" id="CHEBI:58349"/>
        <dbReference type="ChEBI" id="CHEBI:67139"/>
        <dbReference type="EC" id="1.17.1.8"/>
    </reaction>
</comment>
<evidence type="ECO:0000256" key="10">
    <source>
        <dbReference type="ARBA" id="ARBA00038983"/>
    </source>
</evidence>
<dbReference type="InterPro" id="IPR022664">
    <property type="entry name" value="DapB_N_CS"/>
</dbReference>
<keyword evidence="4 13" id="KW-0521">NADP</keyword>
<dbReference type="FunFam" id="3.30.360.10:FF:000004">
    <property type="entry name" value="4-hydroxy-tetrahydrodipicolinate reductase"/>
    <property type="match status" value="1"/>
</dbReference>
<evidence type="ECO:0000256" key="3">
    <source>
        <dbReference type="ARBA" id="ARBA00022605"/>
    </source>
</evidence>
<organism evidence="16 17">
    <name type="scientific">Roseospira visakhapatnamensis</name>
    <dbReference type="NCBI Taxonomy" id="390880"/>
    <lineage>
        <taxon>Bacteria</taxon>
        <taxon>Pseudomonadati</taxon>
        <taxon>Pseudomonadota</taxon>
        <taxon>Alphaproteobacteria</taxon>
        <taxon>Rhodospirillales</taxon>
        <taxon>Rhodospirillaceae</taxon>
        <taxon>Roseospira</taxon>
    </lineage>
</organism>
<comment type="caution">
    <text evidence="16">The sequence shown here is derived from an EMBL/GenBank/DDBJ whole genome shotgun (WGS) entry which is preliminary data.</text>
</comment>
<protein>
    <recommendedName>
        <fullName evidence="10 13">4-hydroxy-tetrahydrodipicolinate reductase</fullName>
        <shortName evidence="13">HTPA reductase</shortName>
        <ecNumber evidence="10 13">1.17.1.8</ecNumber>
    </recommendedName>
</protein>
<evidence type="ECO:0000256" key="11">
    <source>
        <dbReference type="ARBA" id="ARBA00049080"/>
    </source>
</evidence>
<evidence type="ECO:0000313" key="16">
    <source>
        <dbReference type="EMBL" id="MBB4265580.1"/>
    </source>
</evidence>
<keyword evidence="8 13" id="KW-0457">Lysine biosynthesis</keyword>
<comment type="subcellular location">
    <subcellularLocation>
        <location evidence="13">Cytoplasm</location>
    </subcellularLocation>
</comment>
<evidence type="ECO:0000256" key="12">
    <source>
        <dbReference type="ARBA" id="ARBA00049396"/>
    </source>
</evidence>
<keyword evidence="2 13" id="KW-0963">Cytoplasm</keyword>
<keyword evidence="6 13" id="KW-0560">Oxidoreductase</keyword>
<dbReference type="InterPro" id="IPR000846">
    <property type="entry name" value="DapB_N"/>
</dbReference>
<dbReference type="GO" id="GO:0005737">
    <property type="term" value="C:cytoplasm"/>
    <property type="evidence" value="ECO:0007669"/>
    <property type="project" value="UniProtKB-SubCell"/>
</dbReference>
<feature type="active site" description="Proton donor/acceptor" evidence="13">
    <location>
        <position position="155"/>
    </location>
</feature>
<dbReference type="PANTHER" id="PTHR20836:SF0">
    <property type="entry name" value="4-HYDROXY-TETRAHYDRODIPICOLINATE REDUCTASE 1, CHLOROPLASTIC-RELATED"/>
    <property type="match status" value="1"/>
</dbReference>
<comment type="pathway">
    <text evidence="9 13">Amino-acid biosynthesis; L-lysine biosynthesis via DAP pathway; (S)-tetrahydrodipicolinate from L-aspartate: step 4/4.</text>
</comment>
<dbReference type="HAMAP" id="MF_00102">
    <property type="entry name" value="DapB"/>
    <property type="match status" value="1"/>
</dbReference>
<sequence length="267" mass="27502">MLKIGIVGCGGRMGRMLLRQTLETDGVRLIGGTERPGSALVGQDLGVLAGADPIDVTVTDNPAALFAAADAVIDFTRPEATLAHAALAAETNTVLVIGTTGLEGADIDRLRDAAGRTRIVQAPNMSAGVNLLFALTRQVAATLGIAFDIEIVEHHHRHKVDAPSGTALGLGRAAAEGRGVDLDAVSDRGRDGHTGPRADGHIGFAVLRGGDVVGDHTVVFAGPGERLELTHKASDRAIYAHGALRAARWAADQPNGLYGMADVLGLG</sequence>
<dbReference type="PROSITE" id="PS01298">
    <property type="entry name" value="DAPB"/>
    <property type="match status" value="1"/>
</dbReference>
<gene>
    <name evidence="13" type="primary">dapB</name>
    <name evidence="16" type="ORF">GGD89_001202</name>
</gene>
<evidence type="ECO:0000259" key="15">
    <source>
        <dbReference type="Pfam" id="PF05173"/>
    </source>
</evidence>
<feature type="binding site" evidence="13">
    <location>
        <position position="156"/>
    </location>
    <ligand>
        <name>(S)-2,3,4,5-tetrahydrodipicolinate</name>
        <dbReference type="ChEBI" id="CHEBI:16845"/>
    </ligand>
</feature>
<dbReference type="InterPro" id="IPR022663">
    <property type="entry name" value="DapB_C"/>
</dbReference>
<evidence type="ECO:0000256" key="4">
    <source>
        <dbReference type="ARBA" id="ARBA00022857"/>
    </source>
</evidence>
<feature type="binding site" evidence="13">
    <location>
        <begin position="165"/>
        <end position="166"/>
    </location>
    <ligand>
        <name>(S)-2,3,4,5-tetrahydrodipicolinate</name>
        <dbReference type="ChEBI" id="CHEBI:16845"/>
    </ligand>
</feature>
<evidence type="ECO:0000256" key="9">
    <source>
        <dbReference type="ARBA" id="ARBA00037922"/>
    </source>
</evidence>
<dbReference type="CDD" id="cd02274">
    <property type="entry name" value="DHDPR_N"/>
    <property type="match status" value="1"/>
</dbReference>
<accession>A0A7W6W902</accession>
<comment type="similarity">
    <text evidence="1 13">Belongs to the DapB family.</text>
</comment>
<keyword evidence="17" id="KW-1185">Reference proteome</keyword>
<evidence type="ECO:0000256" key="8">
    <source>
        <dbReference type="ARBA" id="ARBA00023154"/>
    </source>
</evidence>
<dbReference type="InterPro" id="IPR023940">
    <property type="entry name" value="DHDPR_bac"/>
</dbReference>
<evidence type="ECO:0000256" key="6">
    <source>
        <dbReference type="ARBA" id="ARBA00023002"/>
    </source>
</evidence>
<evidence type="ECO:0000313" key="17">
    <source>
        <dbReference type="Proteomes" id="UP000554286"/>
    </source>
</evidence>
<dbReference type="Pfam" id="PF05173">
    <property type="entry name" value="DapB_C"/>
    <property type="match status" value="1"/>
</dbReference>
<dbReference type="GO" id="GO:0016726">
    <property type="term" value="F:oxidoreductase activity, acting on CH or CH2 groups, NAD or NADP as acceptor"/>
    <property type="evidence" value="ECO:0007669"/>
    <property type="project" value="UniProtKB-UniRule"/>
</dbReference>
<dbReference type="GO" id="GO:0009089">
    <property type="term" value="P:lysine biosynthetic process via diaminopimelate"/>
    <property type="evidence" value="ECO:0007669"/>
    <property type="project" value="UniProtKB-UniRule"/>
</dbReference>
<name>A0A7W6W902_9PROT</name>
<dbReference type="GO" id="GO:0008839">
    <property type="term" value="F:4-hydroxy-tetrahydrodipicolinate reductase"/>
    <property type="evidence" value="ECO:0007669"/>
    <property type="project" value="UniProtKB-UniRule"/>
</dbReference>
<feature type="active site" description="Proton donor" evidence="13">
    <location>
        <position position="159"/>
    </location>
</feature>
<dbReference type="PANTHER" id="PTHR20836">
    <property type="entry name" value="DIHYDRODIPICOLINATE REDUCTASE"/>
    <property type="match status" value="1"/>
</dbReference>
<feature type="binding site" evidence="13">
    <location>
        <begin position="8"/>
        <end position="13"/>
    </location>
    <ligand>
        <name>NAD(+)</name>
        <dbReference type="ChEBI" id="CHEBI:57540"/>
    </ligand>
</feature>
<dbReference type="GO" id="GO:0051287">
    <property type="term" value="F:NAD binding"/>
    <property type="evidence" value="ECO:0007669"/>
    <property type="project" value="UniProtKB-UniRule"/>
</dbReference>
<reference evidence="16 17" key="1">
    <citation type="submission" date="2020-08" db="EMBL/GenBank/DDBJ databases">
        <title>Genome sequencing of Purple Non-Sulfur Bacteria from various extreme environments.</title>
        <authorList>
            <person name="Mayer M."/>
        </authorList>
    </citation>
    <scope>NUCLEOTIDE SEQUENCE [LARGE SCALE GENOMIC DNA]</scope>
    <source>
        <strain evidence="16 17">JA131</strain>
    </source>
</reference>
<evidence type="ECO:0000256" key="13">
    <source>
        <dbReference type="HAMAP-Rule" id="MF_00102"/>
    </source>
</evidence>
<evidence type="ECO:0000256" key="1">
    <source>
        <dbReference type="ARBA" id="ARBA00006642"/>
    </source>
</evidence>
<dbReference type="InterPro" id="IPR036291">
    <property type="entry name" value="NAD(P)-bd_dom_sf"/>
</dbReference>
<feature type="binding site" evidence="13">
    <location>
        <begin position="122"/>
        <end position="125"/>
    </location>
    <ligand>
        <name>NAD(+)</name>
        <dbReference type="ChEBI" id="CHEBI:57540"/>
    </ligand>
</feature>
<dbReference type="Proteomes" id="UP000554286">
    <property type="component" value="Unassembled WGS sequence"/>
</dbReference>
<dbReference type="PIRSF" id="PIRSF000161">
    <property type="entry name" value="DHPR"/>
    <property type="match status" value="1"/>
</dbReference>
<dbReference type="GO" id="GO:0019877">
    <property type="term" value="P:diaminopimelate biosynthetic process"/>
    <property type="evidence" value="ECO:0007669"/>
    <property type="project" value="UniProtKB-UniRule"/>
</dbReference>
<dbReference type="EC" id="1.17.1.8" evidence="10 13"/>
<feature type="binding site" evidence="13">
    <location>
        <position position="34"/>
    </location>
    <ligand>
        <name>NAD(+)</name>
        <dbReference type="ChEBI" id="CHEBI:57540"/>
    </ligand>
</feature>
<keyword evidence="7 13" id="KW-0520">NAD</keyword>
<dbReference type="Pfam" id="PF01113">
    <property type="entry name" value="DapB_N"/>
    <property type="match status" value="1"/>
</dbReference>